<dbReference type="NCBIfam" id="TIGR01764">
    <property type="entry name" value="excise"/>
    <property type="match status" value="1"/>
</dbReference>
<proteinExistence type="predicted"/>
<dbReference type="InterPro" id="IPR010093">
    <property type="entry name" value="SinI_DNA-bd"/>
</dbReference>
<dbReference type="Pfam" id="PF12728">
    <property type="entry name" value="HTH_17"/>
    <property type="match status" value="1"/>
</dbReference>
<evidence type="ECO:0000313" key="3">
    <source>
        <dbReference type="Proteomes" id="UP000647587"/>
    </source>
</evidence>
<organism evidence="2 3">
    <name type="scientific">Deinococcus malanensis</name>
    <dbReference type="NCBI Taxonomy" id="1706855"/>
    <lineage>
        <taxon>Bacteria</taxon>
        <taxon>Thermotogati</taxon>
        <taxon>Deinococcota</taxon>
        <taxon>Deinococci</taxon>
        <taxon>Deinococcales</taxon>
        <taxon>Deinococcaceae</taxon>
        <taxon>Deinococcus</taxon>
    </lineage>
</organism>
<feature type="domain" description="Helix-turn-helix" evidence="1">
    <location>
        <begin position="33"/>
        <end position="78"/>
    </location>
</feature>
<gene>
    <name evidence="2" type="ORF">GCM10008955_26400</name>
</gene>
<dbReference type="Proteomes" id="UP000647587">
    <property type="component" value="Unassembled WGS sequence"/>
</dbReference>
<comment type="caution">
    <text evidence="2">The sequence shown here is derived from an EMBL/GenBank/DDBJ whole genome shotgun (WGS) entry which is preliminary data.</text>
</comment>
<dbReference type="RefSeq" id="WP_229780791.1">
    <property type="nucleotide sequence ID" value="NZ_BMPP01000011.1"/>
</dbReference>
<protein>
    <recommendedName>
        <fullName evidence="1">Helix-turn-helix domain-containing protein</fullName>
    </recommendedName>
</protein>
<keyword evidence="3" id="KW-1185">Reference proteome</keyword>
<reference evidence="3" key="1">
    <citation type="journal article" date="2019" name="Int. J. Syst. Evol. Microbiol.">
        <title>The Global Catalogue of Microorganisms (GCM) 10K type strain sequencing project: providing services to taxonomists for standard genome sequencing and annotation.</title>
        <authorList>
            <consortium name="The Broad Institute Genomics Platform"/>
            <consortium name="The Broad Institute Genome Sequencing Center for Infectious Disease"/>
            <person name="Wu L."/>
            <person name="Ma J."/>
        </authorList>
    </citation>
    <scope>NUCLEOTIDE SEQUENCE [LARGE SCALE GENOMIC DNA]</scope>
    <source>
        <strain evidence="3">JCM 30331</strain>
    </source>
</reference>
<dbReference type="EMBL" id="BMPP01000011">
    <property type="protein sequence ID" value="GGK31246.1"/>
    <property type="molecule type" value="Genomic_DNA"/>
</dbReference>
<dbReference type="InterPro" id="IPR041657">
    <property type="entry name" value="HTH_17"/>
</dbReference>
<name>A0ABQ2EYK5_9DEIO</name>
<sequence length="80" mass="8984">MTQHTAIPGFTLRSEPHSLMEATLHADRLTRRPEEVGVLLGIGRNGVYELIRKGELRSIRVGRKIIIPLAAINEFLNRPS</sequence>
<evidence type="ECO:0000259" key="1">
    <source>
        <dbReference type="Pfam" id="PF12728"/>
    </source>
</evidence>
<evidence type="ECO:0000313" key="2">
    <source>
        <dbReference type="EMBL" id="GGK31246.1"/>
    </source>
</evidence>
<accession>A0ABQ2EYK5</accession>